<evidence type="ECO:0000313" key="1">
    <source>
        <dbReference type="EMBL" id="MEO9387065.1"/>
    </source>
</evidence>
<organism evidence="1 2">
    <name type="scientific">Chromobacterium phragmitis</name>
    <dbReference type="NCBI Taxonomy" id="2202141"/>
    <lineage>
        <taxon>Bacteria</taxon>
        <taxon>Pseudomonadati</taxon>
        <taxon>Pseudomonadota</taxon>
        <taxon>Betaproteobacteria</taxon>
        <taxon>Neisseriales</taxon>
        <taxon>Chromobacteriaceae</taxon>
        <taxon>Chromobacterium</taxon>
    </lineage>
</organism>
<dbReference type="EMBL" id="JBDXMI010000006">
    <property type="protein sequence ID" value="MEO9387065.1"/>
    <property type="molecule type" value="Genomic_DNA"/>
</dbReference>
<reference evidence="1 2" key="1">
    <citation type="submission" date="2024-05" db="EMBL/GenBank/DDBJ databases">
        <authorList>
            <person name="De Oliveira J.P."/>
            <person name="Noriler S.A."/>
            <person name="De Oliveira A.G."/>
            <person name="Sipoli D.S."/>
        </authorList>
    </citation>
    <scope>NUCLEOTIDE SEQUENCE [LARGE SCALE GENOMIC DNA]</scope>
    <source>
        <strain evidence="1 2">LABIM192</strain>
    </source>
</reference>
<evidence type="ECO:0000313" key="2">
    <source>
        <dbReference type="Proteomes" id="UP001462502"/>
    </source>
</evidence>
<comment type="caution">
    <text evidence="1">The sequence shown here is derived from an EMBL/GenBank/DDBJ whole genome shotgun (WGS) entry which is preliminary data.</text>
</comment>
<keyword evidence="2" id="KW-1185">Reference proteome</keyword>
<accession>A0ABV0J0J5</accession>
<sequence>MAESVSQKAIAAYTWDSAGNVSWDDAIVGDRTWATSLRLSYSAQSDEAMQLSDAPANQIVAAKFDALGISEARQSKLGKRISDGISFAEAFLRSAGFFARPNESLGVADGYANTLSKPFFEGLGVSELSARRPRLMQSDSISITDDAKTWAKFQLRFDEAVSLVEQSSRVHTKRLAESIGASDSYADKVTFRRGFDESINIAESYQDIINFLLSLVEGLSIADGAAMKGGKRLKDSFSIQDRVPQFGVGLNPSESLQVAEWFYRKATFYAAIAEAVSIADSNASRVKLAKADGFSIVGGNVKKSATAAIFENVAVLEVVGRTAEFIRAYDEGFGIAEASKRAIKVSQAEALKVADELIKGATGIFDELAMMAAEMSEEDFSTLITQDSPSYYTRFRKMLPGDYEYKDALMRVVLQSGTSDRATLSNLNVTIDVPDVIDRGRVSIDASPVLVSFNRKFIVPPEVSLTIHSGAAGEVLIPRIVGAIGTTGFTLQILKDDGKPASGMVTWTAHGY</sequence>
<name>A0ABV0J0J5_9NEIS</name>
<proteinExistence type="predicted"/>
<protein>
    <submittedName>
        <fullName evidence="1">Uncharacterized protein</fullName>
    </submittedName>
</protein>
<dbReference type="Proteomes" id="UP001462502">
    <property type="component" value="Unassembled WGS sequence"/>
</dbReference>
<gene>
    <name evidence="1" type="ORF">ABI908_23510</name>
</gene>
<dbReference type="RefSeq" id="WP_347937930.1">
    <property type="nucleotide sequence ID" value="NZ_JBDXMI010000006.1"/>
</dbReference>